<evidence type="ECO:0000256" key="6">
    <source>
        <dbReference type="ARBA" id="ARBA00022989"/>
    </source>
</evidence>
<keyword evidence="5 9" id="KW-0653">Protein transport</keyword>
<dbReference type="OrthoDB" id="9812738at2"/>
<keyword evidence="11" id="KW-1185">Reference proteome</keyword>
<feature type="transmembrane region" description="Helical" evidence="9">
    <location>
        <begin position="29"/>
        <end position="49"/>
    </location>
</feature>
<dbReference type="GO" id="GO:0043952">
    <property type="term" value="P:protein transport by the Sec complex"/>
    <property type="evidence" value="ECO:0007669"/>
    <property type="project" value="UniProtKB-UniRule"/>
</dbReference>
<proteinExistence type="inferred from homology"/>
<dbReference type="EMBL" id="FOXP01000001">
    <property type="protein sequence ID" value="SFP36312.1"/>
    <property type="molecule type" value="Genomic_DNA"/>
</dbReference>
<dbReference type="InterPro" id="IPR005807">
    <property type="entry name" value="SecE_bac"/>
</dbReference>
<name>A0A1I5PQA3_9SPHN</name>
<comment type="subunit">
    <text evidence="9">Component of the Sec protein translocase complex. Heterotrimer consisting of SecY, SecE and SecG subunits. The heterotrimers can form oligomers, although 1 heterotrimer is thought to be able to translocate proteins. Interacts with the ribosome. Interacts with SecDF, and other proteins may be involved. Interacts with SecA.</text>
</comment>
<dbReference type="HAMAP" id="MF_00422">
    <property type="entry name" value="SecE"/>
    <property type="match status" value="1"/>
</dbReference>
<evidence type="ECO:0000256" key="5">
    <source>
        <dbReference type="ARBA" id="ARBA00022927"/>
    </source>
</evidence>
<reference evidence="10 11" key="1">
    <citation type="submission" date="2016-10" db="EMBL/GenBank/DDBJ databases">
        <authorList>
            <person name="de Groot N.N."/>
        </authorList>
    </citation>
    <scope>NUCLEOTIDE SEQUENCE [LARGE SCALE GENOMIC DNA]</scope>
    <source>
        <strain evidence="10 11">CGMCC 1.9113</strain>
    </source>
</reference>
<keyword evidence="7 9" id="KW-0811">Translocation</keyword>
<dbReference type="GO" id="GO:0005886">
    <property type="term" value="C:plasma membrane"/>
    <property type="evidence" value="ECO:0007669"/>
    <property type="project" value="UniProtKB-SubCell"/>
</dbReference>
<keyword evidence="3 9" id="KW-1003">Cell membrane</keyword>
<dbReference type="PANTHER" id="PTHR33910:SF1">
    <property type="entry name" value="PROTEIN TRANSLOCASE SUBUNIT SECE"/>
    <property type="match status" value="1"/>
</dbReference>
<dbReference type="GO" id="GO:0006605">
    <property type="term" value="P:protein targeting"/>
    <property type="evidence" value="ECO:0007669"/>
    <property type="project" value="UniProtKB-UniRule"/>
</dbReference>
<sequence length="65" mass="7380">MAKTTPLEFINQVKAETAKVTWPTWKETWMTALMVVIMTTILAVFFLSVDSAFEAIVNFLLKLAQ</sequence>
<evidence type="ECO:0000256" key="8">
    <source>
        <dbReference type="ARBA" id="ARBA00023136"/>
    </source>
</evidence>
<dbReference type="Pfam" id="PF00584">
    <property type="entry name" value="SecE"/>
    <property type="match status" value="1"/>
</dbReference>
<dbReference type="STRING" id="634430.SAMN04488241_101165"/>
<dbReference type="GO" id="GO:0065002">
    <property type="term" value="P:intracellular protein transmembrane transport"/>
    <property type="evidence" value="ECO:0007669"/>
    <property type="project" value="UniProtKB-UniRule"/>
</dbReference>
<dbReference type="NCBIfam" id="TIGR00964">
    <property type="entry name" value="secE_bact"/>
    <property type="match status" value="1"/>
</dbReference>
<accession>A0A1I5PQA3</accession>
<evidence type="ECO:0000313" key="11">
    <source>
        <dbReference type="Proteomes" id="UP000199586"/>
    </source>
</evidence>
<evidence type="ECO:0000256" key="4">
    <source>
        <dbReference type="ARBA" id="ARBA00022692"/>
    </source>
</evidence>
<evidence type="ECO:0000313" key="10">
    <source>
        <dbReference type="EMBL" id="SFP36312.1"/>
    </source>
</evidence>
<evidence type="ECO:0000256" key="7">
    <source>
        <dbReference type="ARBA" id="ARBA00023010"/>
    </source>
</evidence>
<keyword evidence="8 9" id="KW-0472">Membrane</keyword>
<dbReference type="AlphaFoldDB" id="A0A1I5PQA3"/>
<dbReference type="InterPro" id="IPR038379">
    <property type="entry name" value="SecE_sf"/>
</dbReference>
<gene>
    <name evidence="9" type="primary">secE</name>
    <name evidence="10" type="ORF">SAMN04488241_101165</name>
</gene>
<dbReference type="RefSeq" id="WP_093330072.1">
    <property type="nucleotide sequence ID" value="NZ_FOXP01000001.1"/>
</dbReference>
<comment type="similarity">
    <text evidence="9">Belongs to the SecE/SEC61-gamma family.</text>
</comment>
<protein>
    <recommendedName>
        <fullName evidence="9">Protein translocase subunit SecE</fullName>
    </recommendedName>
</protein>
<dbReference type="Proteomes" id="UP000199586">
    <property type="component" value="Unassembled WGS sequence"/>
</dbReference>
<dbReference type="Gene3D" id="1.20.5.1030">
    <property type="entry name" value="Preprotein translocase secy subunit"/>
    <property type="match status" value="1"/>
</dbReference>
<keyword evidence="2 9" id="KW-0813">Transport</keyword>
<evidence type="ECO:0000256" key="2">
    <source>
        <dbReference type="ARBA" id="ARBA00022448"/>
    </source>
</evidence>
<keyword evidence="4 9" id="KW-0812">Transmembrane</keyword>
<dbReference type="GO" id="GO:0009306">
    <property type="term" value="P:protein secretion"/>
    <property type="evidence" value="ECO:0007669"/>
    <property type="project" value="UniProtKB-UniRule"/>
</dbReference>
<dbReference type="PROSITE" id="PS01067">
    <property type="entry name" value="SECE_SEC61G"/>
    <property type="match status" value="1"/>
</dbReference>
<comment type="subcellular location">
    <subcellularLocation>
        <location evidence="9">Cell membrane</location>
        <topology evidence="9">Single-pass membrane protein</topology>
    </subcellularLocation>
    <subcellularLocation>
        <location evidence="1">Membrane</location>
    </subcellularLocation>
</comment>
<dbReference type="GO" id="GO:0008320">
    <property type="term" value="F:protein transmembrane transporter activity"/>
    <property type="evidence" value="ECO:0007669"/>
    <property type="project" value="UniProtKB-UniRule"/>
</dbReference>
<evidence type="ECO:0000256" key="9">
    <source>
        <dbReference type="HAMAP-Rule" id="MF_00422"/>
    </source>
</evidence>
<organism evidence="10 11">
    <name type="scientific">Sphingomonas rubra</name>
    <dbReference type="NCBI Taxonomy" id="634430"/>
    <lineage>
        <taxon>Bacteria</taxon>
        <taxon>Pseudomonadati</taxon>
        <taxon>Pseudomonadota</taxon>
        <taxon>Alphaproteobacteria</taxon>
        <taxon>Sphingomonadales</taxon>
        <taxon>Sphingomonadaceae</taxon>
        <taxon>Sphingomonas</taxon>
    </lineage>
</organism>
<comment type="function">
    <text evidence="9">Essential subunit of the Sec protein translocation channel SecYEG. Clamps together the 2 halves of SecY. May contact the channel plug during translocation.</text>
</comment>
<evidence type="ECO:0000256" key="3">
    <source>
        <dbReference type="ARBA" id="ARBA00022475"/>
    </source>
</evidence>
<evidence type="ECO:0000256" key="1">
    <source>
        <dbReference type="ARBA" id="ARBA00004370"/>
    </source>
</evidence>
<dbReference type="PANTHER" id="PTHR33910">
    <property type="entry name" value="PROTEIN TRANSLOCASE SUBUNIT SECE"/>
    <property type="match status" value="1"/>
</dbReference>
<keyword evidence="6 9" id="KW-1133">Transmembrane helix</keyword>
<dbReference type="InterPro" id="IPR001901">
    <property type="entry name" value="Translocase_SecE/Sec61-g"/>
</dbReference>